<proteinExistence type="predicted"/>
<sequence>MIRARQVAHPFTTALTISHIPLALSLGRCHKAVSGNILAVPCSCRYSGLKQSDRKERFAERFMLDGIRDVPLDVLVRLWSICMKSYPDLAEISPAHTSCSQENFRTVGRDRGRSTHVECRGCSLSQSKPRFRDNWHGHQSYGVANIITRCDSEYRLVTQFGWTRLSPALGTRGRGRTASLSGVILRVKTVFLVSRAIQARRRRYGQLGRQ</sequence>
<name>A0AAD4LCV3_9AGAM</name>
<dbReference type="EMBL" id="JAKELL010000042">
    <property type="protein sequence ID" value="KAH8988355.1"/>
    <property type="molecule type" value="Genomic_DNA"/>
</dbReference>
<protein>
    <submittedName>
        <fullName evidence="1">Uncharacterized protein</fullName>
    </submittedName>
</protein>
<dbReference type="AlphaFoldDB" id="A0AAD4LCV3"/>
<dbReference type="Proteomes" id="UP001201163">
    <property type="component" value="Unassembled WGS sequence"/>
</dbReference>
<accession>A0AAD4LCV3</accession>
<keyword evidence="2" id="KW-1185">Reference proteome</keyword>
<gene>
    <name evidence="1" type="ORF">EDB92DRAFT_1031733</name>
</gene>
<reference evidence="1" key="1">
    <citation type="submission" date="2022-01" db="EMBL/GenBank/DDBJ databases">
        <title>Comparative genomics reveals a dynamic genome evolution in the ectomycorrhizal milk-cap (Lactarius) mushrooms.</title>
        <authorList>
            <consortium name="DOE Joint Genome Institute"/>
            <person name="Lebreton A."/>
            <person name="Tang N."/>
            <person name="Kuo A."/>
            <person name="LaButti K."/>
            <person name="Drula E."/>
            <person name="Barry K."/>
            <person name="Clum A."/>
            <person name="Lipzen A."/>
            <person name="Mousain D."/>
            <person name="Ng V."/>
            <person name="Wang R."/>
            <person name="Wang X."/>
            <person name="Dai Y."/>
            <person name="Henrissat B."/>
            <person name="Grigoriev I.V."/>
            <person name="Guerin-Laguette A."/>
            <person name="Yu F."/>
            <person name="Martin F.M."/>
        </authorList>
    </citation>
    <scope>NUCLEOTIDE SEQUENCE</scope>
    <source>
        <strain evidence="1">QP</strain>
    </source>
</reference>
<organism evidence="1 2">
    <name type="scientific">Lactarius akahatsu</name>
    <dbReference type="NCBI Taxonomy" id="416441"/>
    <lineage>
        <taxon>Eukaryota</taxon>
        <taxon>Fungi</taxon>
        <taxon>Dikarya</taxon>
        <taxon>Basidiomycota</taxon>
        <taxon>Agaricomycotina</taxon>
        <taxon>Agaricomycetes</taxon>
        <taxon>Russulales</taxon>
        <taxon>Russulaceae</taxon>
        <taxon>Lactarius</taxon>
    </lineage>
</organism>
<comment type="caution">
    <text evidence="1">The sequence shown here is derived from an EMBL/GenBank/DDBJ whole genome shotgun (WGS) entry which is preliminary data.</text>
</comment>
<evidence type="ECO:0000313" key="2">
    <source>
        <dbReference type="Proteomes" id="UP001201163"/>
    </source>
</evidence>
<evidence type="ECO:0000313" key="1">
    <source>
        <dbReference type="EMBL" id="KAH8988355.1"/>
    </source>
</evidence>